<gene>
    <name evidence="2" type="ORF">BZB76_1836</name>
</gene>
<protein>
    <submittedName>
        <fullName evidence="2">Uncharacterized protein</fullName>
    </submittedName>
</protein>
<name>A0A495QSJ9_9ACTN</name>
<dbReference type="AlphaFoldDB" id="A0A495QSJ9"/>
<proteinExistence type="predicted"/>
<dbReference type="Proteomes" id="UP000274601">
    <property type="component" value="Unassembled WGS sequence"/>
</dbReference>
<dbReference type="EMBL" id="RBWU01000002">
    <property type="protein sequence ID" value="RKS76480.1"/>
    <property type="molecule type" value="Genomic_DNA"/>
</dbReference>
<feature type="compositionally biased region" description="Basic and acidic residues" evidence="1">
    <location>
        <begin position="52"/>
        <end position="64"/>
    </location>
</feature>
<evidence type="ECO:0000313" key="3">
    <source>
        <dbReference type="Proteomes" id="UP000274601"/>
    </source>
</evidence>
<dbReference type="RefSeq" id="WP_121433816.1">
    <property type="nucleotide sequence ID" value="NZ_RBWU01000002.1"/>
</dbReference>
<evidence type="ECO:0000313" key="2">
    <source>
        <dbReference type="EMBL" id="RKS76480.1"/>
    </source>
</evidence>
<feature type="compositionally biased region" description="Basic and acidic residues" evidence="1">
    <location>
        <begin position="29"/>
        <end position="40"/>
    </location>
</feature>
<comment type="caution">
    <text evidence="2">The sequence shown here is derived from an EMBL/GenBank/DDBJ whole genome shotgun (WGS) entry which is preliminary data.</text>
</comment>
<accession>A0A495QSJ9</accession>
<reference evidence="2 3" key="1">
    <citation type="submission" date="2018-10" db="EMBL/GenBank/DDBJ databases">
        <title>Genomic Encyclopedia of Archaeal and Bacterial Type Strains, Phase II (KMG-II): from individual species to whole genera.</title>
        <authorList>
            <person name="Goeker M."/>
        </authorList>
    </citation>
    <scope>NUCLEOTIDE SEQUENCE [LARGE SCALE GENOMIC DNA]</scope>
    <source>
        <strain evidence="2 3">DSM 43383</strain>
    </source>
</reference>
<feature type="region of interest" description="Disordered" evidence="1">
    <location>
        <begin position="28"/>
        <end position="64"/>
    </location>
</feature>
<organism evidence="2 3">
    <name type="scientific">Actinomadura pelletieri DSM 43383</name>
    <dbReference type="NCBI Taxonomy" id="1120940"/>
    <lineage>
        <taxon>Bacteria</taxon>
        <taxon>Bacillati</taxon>
        <taxon>Actinomycetota</taxon>
        <taxon>Actinomycetes</taxon>
        <taxon>Streptosporangiales</taxon>
        <taxon>Thermomonosporaceae</taxon>
        <taxon>Actinomadura</taxon>
    </lineage>
</organism>
<sequence>MADPTGDPVRDAWKRLRARNAMQFMVPRSVDEPPPVERPDGTVYDGTGQKPTVRDVIDQVDRSA</sequence>
<evidence type="ECO:0000256" key="1">
    <source>
        <dbReference type="SAM" id="MobiDB-lite"/>
    </source>
</evidence>
<keyword evidence="3" id="KW-1185">Reference proteome</keyword>